<dbReference type="GO" id="GO:0006508">
    <property type="term" value="P:proteolysis"/>
    <property type="evidence" value="ECO:0007669"/>
    <property type="project" value="InterPro"/>
</dbReference>
<organism evidence="3 5">
    <name type="scientific">Parabacteroides distasonis</name>
    <dbReference type="NCBI Taxonomy" id="823"/>
    <lineage>
        <taxon>Bacteria</taxon>
        <taxon>Pseudomonadati</taxon>
        <taxon>Bacteroidota</taxon>
        <taxon>Bacteroidia</taxon>
        <taxon>Bacteroidales</taxon>
        <taxon>Tannerellaceae</taxon>
        <taxon>Parabacteroides</taxon>
    </lineage>
</organism>
<dbReference type="Proteomes" id="UP000195950">
    <property type="component" value="Unassembled WGS sequence"/>
</dbReference>
<dbReference type="SUPFAM" id="SSF54001">
    <property type="entry name" value="Cysteine proteinases"/>
    <property type="match status" value="1"/>
</dbReference>
<evidence type="ECO:0000313" key="3">
    <source>
        <dbReference type="EMBL" id="TWV60068.1"/>
    </source>
</evidence>
<protein>
    <recommendedName>
        <fullName evidence="7">Spi protease inhibitor domain-containing protein</fullName>
    </recommendedName>
</protein>
<evidence type="ECO:0000313" key="1">
    <source>
        <dbReference type="EMBL" id="MRZ57140.1"/>
    </source>
</evidence>
<evidence type="ECO:0008006" key="7">
    <source>
        <dbReference type="Google" id="ProtNLM"/>
    </source>
</evidence>
<dbReference type="EMBL" id="VOHW01000011">
    <property type="protein sequence ID" value="TWV60068.1"/>
    <property type="molecule type" value="Genomic_DNA"/>
</dbReference>
<evidence type="ECO:0000313" key="4">
    <source>
        <dbReference type="Proteomes" id="UP000195950"/>
    </source>
</evidence>
<dbReference type="Gene3D" id="3.90.70.50">
    <property type="entry name" value="Peptidase C10, streptopain"/>
    <property type="match status" value="1"/>
</dbReference>
<dbReference type="RefSeq" id="WP_057326722.1">
    <property type="nucleotide sequence ID" value="NZ_CP042285.1"/>
</dbReference>
<sequence length="423" mass="47471">MKTNLYLLFFISLVCLGSCDKEEDVLIADPQNVVEEKSDLTKNLTVELVKNFATMTSSNKDNRFISKSTDIPSGGIIIDECVKTTCMIDLNGTILTKSGDQTMPDSTTVDLYLVNFHSEDGTKGFSIATGDKRLNKVYAYTEKGSIGDTAKIYPLACAIKSIPSVVKADIEKYYQEPSLREARQVIGVISGPHVKTHWNQDYPYNSMCPYFASVESDRYLKGHAPVGCAAVATAQVVAYYQRFTSSVRDVHTGLPYKYDFFELTRNPKISYELDRDNPLVFEVSQLCYEIGVGCQIKWSDRKGNLDDPRKIATYLTSKQGYSIECDNDANVDINKLSRNIQRGNPHISAGTRKKPQSGHVWIWDGVQVNANSEVTLVHCNWGHGFTSGISDSDGWYTISRMEQPDPDMQPYFDDNVQIYITNY</sequence>
<dbReference type="InterPro" id="IPR044934">
    <property type="entry name" value="Streptopain_sf"/>
</dbReference>
<gene>
    <name evidence="2" type="ORF">B5F32_14030</name>
    <name evidence="3" type="ORF">FSA05_16510</name>
    <name evidence="1" type="ORF">GKD68_20845</name>
</gene>
<reference evidence="3 5" key="4">
    <citation type="submission" date="2019-07" db="EMBL/GenBank/DDBJ databases">
        <title>Genome sequencing of Parabacteroides distasonis iSURF_7.</title>
        <authorList>
            <person name="Degefu H.N."/>
            <person name="Ruoff K.L."/>
            <person name="Price C.E."/>
            <person name="Valls R.A."/>
            <person name="O'Toole G.A."/>
        </authorList>
    </citation>
    <scope>NUCLEOTIDE SEQUENCE [LARGE SCALE GENOMIC DNA]</scope>
    <source>
        <strain evidence="3 5">CFPLTA003_1B</strain>
    </source>
</reference>
<dbReference type="EMBL" id="NFJX01000013">
    <property type="protein sequence ID" value="OUP17117.1"/>
    <property type="molecule type" value="Genomic_DNA"/>
</dbReference>
<dbReference type="GeneID" id="93522776"/>
<dbReference type="EMBL" id="WKNE01000030">
    <property type="protein sequence ID" value="MRZ57140.1"/>
    <property type="molecule type" value="Genomic_DNA"/>
</dbReference>
<reference evidence="2" key="2">
    <citation type="journal article" date="2018" name="BMC Genomics">
        <title>Whole genome sequencing and function prediction of 133 gut anaerobes isolated from chicken caecum in pure cultures.</title>
        <authorList>
            <person name="Medvecky M."/>
            <person name="Cejkova D."/>
            <person name="Polansky O."/>
            <person name="Karasova D."/>
            <person name="Kubasova T."/>
            <person name="Cizek A."/>
            <person name="Rychlik I."/>
        </authorList>
    </citation>
    <scope>NUCLEOTIDE SEQUENCE</scope>
    <source>
        <strain evidence="2">An199</strain>
    </source>
</reference>
<reference evidence="1 6" key="3">
    <citation type="journal article" date="2019" name="Nat. Med.">
        <title>A library of human gut bacterial isolates paired with longitudinal multiomics data enables mechanistic microbiome research.</title>
        <authorList>
            <person name="Poyet M."/>
            <person name="Groussin M."/>
            <person name="Gibbons S.M."/>
            <person name="Avila-Pacheco J."/>
            <person name="Jiang X."/>
            <person name="Kearney S.M."/>
            <person name="Perrotta A.R."/>
            <person name="Berdy B."/>
            <person name="Zhao S."/>
            <person name="Lieberman T.D."/>
            <person name="Swanson P.K."/>
            <person name="Smith M."/>
            <person name="Roesemann S."/>
            <person name="Alexander J.E."/>
            <person name="Rich S.A."/>
            <person name="Livny J."/>
            <person name="Vlamakis H."/>
            <person name="Clish C."/>
            <person name="Bullock K."/>
            <person name="Deik A."/>
            <person name="Scott J."/>
            <person name="Pierce K.A."/>
            <person name="Xavier R.J."/>
            <person name="Alm E.J."/>
        </authorList>
    </citation>
    <scope>NUCLEOTIDE SEQUENCE [LARGE SCALE GENOMIC DNA]</scope>
    <source>
        <strain evidence="1 6">BIOML-A2</strain>
    </source>
</reference>
<evidence type="ECO:0000313" key="6">
    <source>
        <dbReference type="Proteomes" id="UP000432516"/>
    </source>
</evidence>
<name>A0A174SH25_PARDI</name>
<reference evidence="4" key="1">
    <citation type="submission" date="2017-04" db="EMBL/GenBank/DDBJ databases">
        <title>Function of individual gut microbiota members based on whole genome sequencing of pure cultures obtained from chicken caecum.</title>
        <authorList>
            <person name="Medvecky M."/>
            <person name="Cejkova D."/>
            <person name="Polansky O."/>
            <person name="Karasova D."/>
            <person name="Kubasova T."/>
            <person name="Cizek A."/>
            <person name="Rychlik I."/>
        </authorList>
    </citation>
    <scope>NUCLEOTIDE SEQUENCE [LARGE SCALE GENOMIC DNA]</scope>
    <source>
        <strain evidence="4">An199</strain>
    </source>
</reference>
<proteinExistence type="predicted"/>
<dbReference type="Proteomes" id="UP000432516">
    <property type="component" value="Unassembled WGS sequence"/>
</dbReference>
<accession>A0A174SH25</accession>
<dbReference type="Pfam" id="PF01640">
    <property type="entry name" value="Peptidase_C10"/>
    <property type="match status" value="1"/>
</dbReference>
<dbReference type="InterPro" id="IPR000200">
    <property type="entry name" value="Peptidase_C10"/>
</dbReference>
<dbReference type="Proteomes" id="UP000315827">
    <property type="component" value="Unassembled WGS sequence"/>
</dbReference>
<dbReference type="InterPro" id="IPR038765">
    <property type="entry name" value="Papain-like_cys_pep_sf"/>
</dbReference>
<evidence type="ECO:0000313" key="2">
    <source>
        <dbReference type="EMBL" id="OUP17117.1"/>
    </source>
</evidence>
<evidence type="ECO:0000313" key="5">
    <source>
        <dbReference type="Proteomes" id="UP000315827"/>
    </source>
</evidence>
<dbReference type="AlphaFoldDB" id="A0A174SH25"/>
<comment type="caution">
    <text evidence="3">The sequence shown here is derived from an EMBL/GenBank/DDBJ whole genome shotgun (WGS) entry which is preliminary data.</text>
</comment>
<dbReference type="GO" id="GO:0008234">
    <property type="term" value="F:cysteine-type peptidase activity"/>
    <property type="evidence" value="ECO:0007669"/>
    <property type="project" value="InterPro"/>
</dbReference>